<comment type="caution">
    <text evidence="1">The sequence shown here is derived from an EMBL/GenBank/DDBJ whole genome shotgun (WGS) entry which is preliminary data.</text>
</comment>
<dbReference type="EMBL" id="JAVREY010000023">
    <property type="protein sequence ID" value="MDT0465350.1"/>
    <property type="molecule type" value="Genomic_DNA"/>
</dbReference>
<gene>
    <name evidence="1" type="ORF">RM764_20460</name>
</gene>
<dbReference type="RefSeq" id="WP_311696820.1">
    <property type="nucleotide sequence ID" value="NZ_JAVREY010000023.1"/>
</dbReference>
<organism evidence="1 2">
    <name type="scientific">Streptomyces gibsoniae</name>
    <dbReference type="NCBI Taxonomy" id="3075529"/>
    <lineage>
        <taxon>Bacteria</taxon>
        <taxon>Bacillati</taxon>
        <taxon>Actinomycetota</taxon>
        <taxon>Actinomycetes</taxon>
        <taxon>Kitasatosporales</taxon>
        <taxon>Streptomycetaceae</taxon>
        <taxon>Streptomyces</taxon>
    </lineage>
</organism>
<sequence length="129" mass="13759">MPSEGKPQPIDTVAIAAPSDVPTTGLWLLTDRRERHTAGLTGQTTSGASAADALAALALGVVIRRTLNDQEQRLVLEGRRHGATWEQLAKSLNVADPEQVRSAFVTWAQQLPESEATEALHLAGNGNDQ</sequence>
<accession>A0ABU2TWK4</accession>
<proteinExistence type="predicted"/>
<name>A0ABU2TWK4_9ACTN</name>
<keyword evidence="2" id="KW-1185">Reference proteome</keyword>
<evidence type="ECO:0000313" key="1">
    <source>
        <dbReference type="EMBL" id="MDT0465350.1"/>
    </source>
</evidence>
<reference evidence="2" key="1">
    <citation type="submission" date="2023-07" db="EMBL/GenBank/DDBJ databases">
        <title>30 novel species of actinomycetes from the DSMZ collection.</title>
        <authorList>
            <person name="Nouioui I."/>
        </authorList>
    </citation>
    <scope>NUCLEOTIDE SEQUENCE [LARGE SCALE GENOMIC DNA]</scope>
    <source>
        <strain evidence="2">DSM 41699</strain>
    </source>
</reference>
<evidence type="ECO:0000313" key="2">
    <source>
        <dbReference type="Proteomes" id="UP001183809"/>
    </source>
</evidence>
<dbReference type="Proteomes" id="UP001183809">
    <property type="component" value="Unassembled WGS sequence"/>
</dbReference>
<protein>
    <submittedName>
        <fullName evidence="1">Uncharacterized protein</fullName>
    </submittedName>
</protein>